<evidence type="ECO:0000256" key="4">
    <source>
        <dbReference type="ARBA" id="ARBA00022759"/>
    </source>
</evidence>
<comment type="caution">
    <text evidence="9">The sequence shown here is derived from an EMBL/GenBank/DDBJ whole genome shotgun (WGS) entry which is preliminary data.</text>
</comment>
<dbReference type="GO" id="GO:0016787">
    <property type="term" value="F:hydrolase activity"/>
    <property type="evidence" value="ECO:0007669"/>
    <property type="project" value="UniProtKB-KW"/>
</dbReference>
<dbReference type="Pfam" id="PF17917">
    <property type="entry name" value="RT_RNaseH"/>
    <property type="match status" value="1"/>
</dbReference>
<feature type="compositionally biased region" description="Polar residues" evidence="7">
    <location>
        <begin position="304"/>
        <end position="319"/>
    </location>
</feature>
<proteinExistence type="predicted"/>
<dbReference type="CDD" id="cd09274">
    <property type="entry name" value="RNase_HI_RT_Ty3"/>
    <property type="match status" value="1"/>
</dbReference>
<evidence type="ECO:0000256" key="5">
    <source>
        <dbReference type="ARBA" id="ARBA00022801"/>
    </source>
</evidence>
<dbReference type="Gene3D" id="3.10.20.370">
    <property type="match status" value="1"/>
</dbReference>
<feature type="compositionally biased region" description="Low complexity" evidence="7">
    <location>
        <begin position="224"/>
        <end position="237"/>
    </location>
</feature>
<evidence type="ECO:0000259" key="8">
    <source>
        <dbReference type="Pfam" id="PF17917"/>
    </source>
</evidence>
<dbReference type="AlphaFoldDB" id="A0A6A3LPI0"/>
<feature type="region of interest" description="Disordered" evidence="7">
    <location>
        <begin position="141"/>
        <end position="164"/>
    </location>
</feature>
<evidence type="ECO:0000256" key="2">
    <source>
        <dbReference type="ARBA" id="ARBA00022695"/>
    </source>
</evidence>
<gene>
    <name evidence="9" type="ORF">PR001_g13363</name>
</gene>
<evidence type="ECO:0000256" key="3">
    <source>
        <dbReference type="ARBA" id="ARBA00022722"/>
    </source>
</evidence>
<evidence type="ECO:0000256" key="1">
    <source>
        <dbReference type="ARBA" id="ARBA00022679"/>
    </source>
</evidence>
<dbReference type="PANTHER" id="PTHR34072">
    <property type="entry name" value="ENZYMATIC POLYPROTEIN-RELATED"/>
    <property type="match status" value="1"/>
</dbReference>
<evidence type="ECO:0000313" key="10">
    <source>
        <dbReference type="Proteomes" id="UP000429607"/>
    </source>
</evidence>
<evidence type="ECO:0000256" key="6">
    <source>
        <dbReference type="ARBA" id="ARBA00022918"/>
    </source>
</evidence>
<feature type="compositionally biased region" description="Low complexity" evidence="7">
    <location>
        <begin position="360"/>
        <end position="385"/>
    </location>
</feature>
<dbReference type="InterPro" id="IPR041373">
    <property type="entry name" value="RT_RNaseH"/>
</dbReference>
<keyword evidence="2" id="KW-0548">Nucleotidyltransferase</keyword>
<feature type="region of interest" description="Disordered" evidence="7">
    <location>
        <begin position="290"/>
        <end position="435"/>
    </location>
</feature>
<accession>A0A6A3LPI0</accession>
<protein>
    <recommendedName>
        <fullName evidence="8">Reverse transcriptase RNase H-like domain-containing protein</fullName>
    </recommendedName>
</protein>
<feature type="domain" description="Reverse transcriptase RNase H-like" evidence="8">
    <location>
        <begin position="13"/>
        <end position="116"/>
    </location>
</feature>
<reference evidence="9 10" key="1">
    <citation type="submission" date="2018-09" db="EMBL/GenBank/DDBJ databases">
        <title>Genomic investigation of the strawberry pathogen Phytophthora fragariae indicates pathogenicity is determined by transcriptional variation in three key races.</title>
        <authorList>
            <person name="Adams T.M."/>
            <person name="Armitage A.D."/>
            <person name="Sobczyk M.K."/>
            <person name="Bates H.J."/>
            <person name="Dunwell J.M."/>
            <person name="Nellist C.F."/>
            <person name="Harrison R.J."/>
        </authorList>
    </citation>
    <scope>NUCLEOTIDE SEQUENCE [LARGE SCALE GENOMIC DNA]</scope>
    <source>
        <strain evidence="9 10">SCRP249</strain>
    </source>
</reference>
<keyword evidence="4" id="KW-0255">Endonuclease</keyword>
<dbReference type="SUPFAM" id="SSF56672">
    <property type="entry name" value="DNA/RNA polymerases"/>
    <property type="match status" value="1"/>
</dbReference>
<dbReference type="Proteomes" id="UP000429607">
    <property type="component" value="Unassembled WGS sequence"/>
</dbReference>
<dbReference type="FunFam" id="3.10.20.370:FF:000001">
    <property type="entry name" value="Retrovirus-related Pol polyprotein from transposon 17.6-like protein"/>
    <property type="match status" value="1"/>
</dbReference>
<dbReference type="GO" id="GO:0003964">
    <property type="term" value="F:RNA-directed DNA polymerase activity"/>
    <property type="evidence" value="ECO:0007669"/>
    <property type="project" value="UniProtKB-KW"/>
</dbReference>
<dbReference type="GO" id="GO:0004519">
    <property type="term" value="F:endonuclease activity"/>
    <property type="evidence" value="ECO:0007669"/>
    <property type="project" value="UniProtKB-KW"/>
</dbReference>
<feature type="compositionally biased region" description="Basic and acidic residues" evidence="7">
    <location>
        <begin position="183"/>
        <end position="197"/>
    </location>
</feature>
<organism evidence="9 10">
    <name type="scientific">Phytophthora rubi</name>
    <dbReference type="NCBI Taxonomy" id="129364"/>
    <lineage>
        <taxon>Eukaryota</taxon>
        <taxon>Sar</taxon>
        <taxon>Stramenopiles</taxon>
        <taxon>Oomycota</taxon>
        <taxon>Peronosporomycetes</taxon>
        <taxon>Peronosporales</taxon>
        <taxon>Peronosporaceae</taxon>
        <taxon>Phytophthora</taxon>
    </lineage>
</organism>
<keyword evidence="6" id="KW-0695">RNA-directed DNA polymerase</keyword>
<keyword evidence="3" id="KW-0540">Nuclease</keyword>
<evidence type="ECO:0000313" key="9">
    <source>
        <dbReference type="EMBL" id="KAE9021471.1"/>
    </source>
</evidence>
<keyword evidence="1" id="KW-0808">Transferase</keyword>
<dbReference type="InterPro" id="IPR043502">
    <property type="entry name" value="DNA/RNA_pol_sf"/>
</dbReference>
<name>A0A6A3LPI0_9STRA</name>
<evidence type="ECO:0000256" key="7">
    <source>
        <dbReference type="SAM" id="MobiDB-lite"/>
    </source>
</evidence>
<dbReference type="EMBL" id="QXFV01000910">
    <property type="protein sequence ID" value="KAE9021471.1"/>
    <property type="molecule type" value="Genomic_DNA"/>
</dbReference>
<sequence>MLLTTRPLLLYPNFELPFGLVTDASKVGLGACLMQNHGRGWQPIAYGSKVDNKAESNYSITELECLAVVWSVKMFRPYLYGRAFTIITDHAVLKWLMTRPNLAGRLHRWSLVLQEYEFQVEYRPGSTNVVADALSRAPAKVRAAVGRQRGHQTTPGPADVSGTTTTGEATVAALTTSAPVTDKTADKTTGKPTEKTTGKTTGKTTNQLTDEETTNGGSVRDVTTRAPGTRAPTTTAATSVRLSTNEAVPMGTAVTPRGTAATPTTAQRESLVMPSTANDTMGTTAKRVTASNPASAATHDENSGVATTMATGSGVTATTSRRRTKQTATTSTRRSERLRERERRQVHWATTVTGEGGATGAAPSAGQTAITGTTGKAKPTAKGSTNAKATGETTVKKAHAPATKSMTNGAVTAPGGPTDDRQRPLGVCSTERRLG</sequence>
<dbReference type="PANTHER" id="PTHR34072:SF58">
    <property type="entry name" value="DNA (CYTOSINE-5-)-METHYLTRANSFERASE"/>
    <property type="match status" value="1"/>
</dbReference>
<keyword evidence="5" id="KW-0378">Hydrolase</keyword>
<feature type="region of interest" description="Disordered" evidence="7">
    <location>
        <begin position="176"/>
        <end position="237"/>
    </location>
</feature>
<feature type="compositionally biased region" description="Basic and acidic residues" evidence="7">
    <location>
        <begin position="333"/>
        <end position="345"/>
    </location>
</feature>